<gene>
    <name evidence="2" type="ORF">OGAPHI_000499</name>
</gene>
<reference evidence="2" key="2">
    <citation type="submission" date="2021-01" db="EMBL/GenBank/DDBJ databases">
        <authorList>
            <person name="Schikora-Tamarit M.A."/>
        </authorList>
    </citation>
    <scope>NUCLEOTIDE SEQUENCE</scope>
    <source>
        <strain evidence="2">CBS6075</strain>
    </source>
</reference>
<dbReference type="OrthoDB" id="4703at2759"/>
<evidence type="ECO:0008006" key="4">
    <source>
        <dbReference type="Google" id="ProtNLM"/>
    </source>
</evidence>
<dbReference type="AlphaFoldDB" id="A0A9P8PG18"/>
<feature type="compositionally biased region" description="Basic and acidic residues" evidence="1">
    <location>
        <begin position="54"/>
        <end position="68"/>
    </location>
</feature>
<dbReference type="Proteomes" id="UP000769157">
    <property type="component" value="Unassembled WGS sequence"/>
</dbReference>
<protein>
    <recommendedName>
        <fullName evidence="4">Transcription factor tau 91 kDa subunit</fullName>
    </recommendedName>
</protein>
<dbReference type="EMBL" id="JAEUBE010000070">
    <property type="protein sequence ID" value="KAH3671276.1"/>
    <property type="molecule type" value="Genomic_DNA"/>
</dbReference>
<dbReference type="InterPro" id="IPR015943">
    <property type="entry name" value="WD40/YVTN_repeat-like_dom_sf"/>
</dbReference>
<dbReference type="Gene3D" id="2.130.10.10">
    <property type="entry name" value="YVTN repeat-like/Quinoprotein amine dehydrogenase"/>
    <property type="match status" value="1"/>
</dbReference>
<feature type="region of interest" description="Disordered" evidence="1">
    <location>
        <begin position="1"/>
        <end position="94"/>
    </location>
</feature>
<dbReference type="GeneID" id="70232467"/>
<evidence type="ECO:0000256" key="1">
    <source>
        <dbReference type="SAM" id="MobiDB-lite"/>
    </source>
</evidence>
<keyword evidence="3" id="KW-1185">Reference proteome</keyword>
<dbReference type="SUPFAM" id="SSF50978">
    <property type="entry name" value="WD40 repeat-like"/>
    <property type="match status" value="1"/>
</dbReference>
<comment type="caution">
    <text evidence="2">The sequence shown here is derived from an EMBL/GenBank/DDBJ whole genome shotgun (WGS) entry which is preliminary data.</text>
</comment>
<proteinExistence type="predicted"/>
<feature type="compositionally biased region" description="Polar residues" evidence="1">
    <location>
        <begin position="7"/>
        <end position="26"/>
    </location>
</feature>
<reference evidence="2" key="1">
    <citation type="journal article" date="2021" name="Open Biol.">
        <title>Shared evolutionary footprints suggest mitochondrial oxidative damage underlies multiple complex I losses in fungi.</title>
        <authorList>
            <person name="Schikora-Tamarit M.A."/>
            <person name="Marcet-Houben M."/>
            <person name="Nosek J."/>
            <person name="Gabaldon T."/>
        </authorList>
    </citation>
    <scope>NUCLEOTIDE SEQUENCE</scope>
    <source>
        <strain evidence="2">CBS6075</strain>
    </source>
</reference>
<accession>A0A9P8PG18</accession>
<evidence type="ECO:0000313" key="2">
    <source>
        <dbReference type="EMBL" id="KAH3671276.1"/>
    </source>
</evidence>
<sequence>MSEETTPEPQATSTANATPVKSSQSRKAAKQTAEKLLLSFAEKKTESEYEEEPGNDRVILDEVPVKKETRGRKPKNWVPPEGYTPKKSKPTPKKRSVINDEFYHRLEDEYFQEITPLVSNPWRQKAGVKSSHQGETKIFHFHALNESYARKFQLGRDLMAPNVFHTNDRLLSSYQFAPLDWFPDSITRPIEHPISADEAHSRVSLTQPVSFAFDNNEPKPLRAGGVAQYPTNNLYRQGFVVNTGGLPLVSSFLNKPINGKYYLFVSVIASSETNNSVRKELSLGQPEIYDAAIEVFEIDLGGNVTSLKKTLVIPFGAVISFRWLLCSNPEESLLTCVCKDGILRILRVNAQFLDSPDVAMLTAPSVTINIPDFEILSCDWTSSSSLVLGLTDGHIAEVDIKDPEHPFYVVGLDIANIASITSTYSDALYEATSRIILVSATNCYNYLIDLDNLRVIAESQKSRIPCFQIQYSALLDGFVVADSTKTPKFVSKKDVQSNIGLHLWDENQVFSIAVSDYTPFLVSGYVNGTVRLYNVIRKVHSSAKLKVSPASAKLFKMDINKDEFRLDLSYQVSSDSKDVESHSIYDNRINVTSCALANTPACSGLLAASYANGLVVIERIMSAESI</sequence>
<dbReference type="InterPro" id="IPR036322">
    <property type="entry name" value="WD40_repeat_dom_sf"/>
</dbReference>
<evidence type="ECO:0000313" key="3">
    <source>
        <dbReference type="Proteomes" id="UP000769157"/>
    </source>
</evidence>
<organism evidence="2 3">
    <name type="scientific">Ogataea philodendri</name>
    <dbReference type="NCBI Taxonomy" id="1378263"/>
    <lineage>
        <taxon>Eukaryota</taxon>
        <taxon>Fungi</taxon>
        <taxon>Dikarya</taxon>
        <taxon>Ascomycota</taxon>
        <taxon>Saccharomycotina</taxon>
        <taxon>Pichiomycetes</taxon>
        <taxon>Pichiales</taxon>
        <taxon>Pichiaceae</taxon>
        <taxon>Ogataea</taxon>
    </lineage>
</organism>
<name>A0A9P8PG18_9ASCO</name>
<dbReference type="RefSeq" id="XP_046064575.1">
    <property type="nucleotide sequence ID" value="XM_046206148.1"/>
</dbReference>